<comment type="catalytic activity">
    <reaction evidence="1">
        <text>Exonucleolytic cleavage in the 3'- to 5'-direction to yield nucleoside 5'-phosphates.</text>
        <dbReference type="EC" id="3.1.11.1"/>
    </reaction>
</comment>
<comment type="cofactor">
    <cofactor evidence="2">
        <name>Mn(2+)</name>
        <dbReference type="ChEBI" id="CHEBI:29035"/>
    </cofactor>
</comment>
<dbReference type="GO" id="GO:0000729">
    <property type="term" value="P:DNA double-strand break processing"/>
    <property type="evidence" value="ECO:0007669"/>
    <property type="project" value="Ensembl"/>
</dbReference>
<keyword evidence="6 20" id="KW-0812">Transmembrane</keyword>
<evidence type="ECO:0000313" key="23">
    <source>
        <dbReference type="Proteomes" id="UP000016666"/>
    </source>
</evidence>
<evidence type="ECO:0000256" key="18">
    <source>
        <dbReference type="ARBA" id="ARBA00082634"/>
    </source>
</evidence>
<keyword evidence="11 20" id="KW-1133">Transmembrane helix</keyword>
<feature type="region of interest" description="Disordered" evidence="19">
    <location>
        <begin position="58"/>
        <end position="112"/>
    </location>
</feature>
<keyword evidence="9" id="KW-0378">Hydrolase</keyword>
<reference evidence="22" key="2">
    <citation type="submission" date="2025-08" db="UniProtKB">
        <authorList>
            <consortium name="Ensembl"/>
        </authorList>
    </citation>
    <scope>IDENTIFICATION</scope>
</reference>
<evidence type="ECO:0000256" key="10">
    <source>
        <dbReference type="ARBA" id="ARBA00022839"/>
    </source>
</evidence>
<dbReference type="GO" id="GO:0090734">
    <property type="term" value="C:site of DNA damage"/>
    <property type="evidence" value="ECO:0007669"/>
    <property type="project" value="Ensembl"/>
</dbReference>
<dbReference type="GO" id="GO:0000175">
    <property type="term" value="F:3'-5'-RNA exonuclease activity"/>
    <property type="evidence" value="ECO:0007669"/>
    <property type="project" value="Ensembl"/>
</dbReference>
<dbReference type="PANTHER" id="PTHR13620">
    <property type="entry name" value="3-5 EXONUCLEASE"/>
    <property type="match status" value="1"/>
</dbReference>
<feature type="transmembrane region" description="Helical" evidence="20">
    <location>
        <begin position="152"/>
        <end position="172"/>
    </location>
</feature>
<feature type="compositionally biased region" description="Polar residues" evidence="19">
    <location>
        <begin position="466"/>
        <end position="478"/>
    </location>
</feature>
<dbReference type="GO" id="GO:0000287">
    <property type="term" value="F:magnesium ion binding"/>
    <property type="evidence" value="ECO:0007669"/>
    <property type="project" value="Ensembl"/>
</dbReference>
<evidence type="ECO:0000256" key="4">
    <source>
        <dbReference type="ARBA" id="ARBA00004325"/>
    </source>
</evidence>
<evidence type="ECO:0000256" key="11">
    <source>
        <dbReference type="ARBA" id="ARBA00022989"/>
    </source>
</evidence>
<gene>
    <name evidence="22" type="primary">EXD2</name>
</gene>
<keyword evidence="7" id="KW-0540">Nuclease</keyword>
<keyword evidence="10" id="KW-0269">Exonuclease</keyword>
<keyword evidence="12" id="KW-0496">Mitochondrion</keyword>
<reference evidence="22" key="3">
    <citation type="submission" date="2025-09" db="UniProtKB">
        <authorList>
            <consortium name="Ensembl"/>
        </authorList>
    </citation>
    <scope>IDENTIFICATION</scope>
</reference>
<evidence type="ECO:0000256" key="7">
    <source>
        <dbReference type="ARBA" id="ARBA00022722"/>
    </source>
</evidence>
<dbReference type="GO" id="GO:0045111">
    <property type="term" value="C:intermediate filament cytoskeleton"/>
    <property type="evidence" value="ECO:0007669"/>
    <property type="project" value="Ensembl"/>
</dbReference>
<evidence type="ECO:0000256" key="20">
    <source>
        <dbReference type="SAM" id="Phobius"/>
    </source>
</evidence>
<dbReference type="InterPro" id="IPR012337">
    <property type="entry name" value="RNaseH-like_sf"/>
</dbReference>
<evidence type="ECO:0000256" key="1">
    <source>
        <dbReference type="ARBA" id="ARBA00000563"/>
    </source>
</evidence>
<dbReference type="CDD" id="cd06141">
    <property type="entry name" value="WRN_exo"/>
    <property type="match status" value="1"/>
</dbReference>
<dbReference type="EC" id="3.1.11.1" evidence="5"/>
<dbReference type="GO" id="GO:0000724">
    <property type="term" value="P:double-strand break repair via homologous recombination"/>
    <property type="evidence" value="ECO:0007669"/>
    <property type="project" value="Ensembl"/>
</dbReference>
<reference evidence="22 23" key="1">
    <citation type="submission" date="2017-10" db="EMBL/GenBank/DDBJ databases">
        <title>A new Pekin duck reference genome.</title>
        <authorList>
            <person name="Hou Z.-C."/>
            <person name="Zhou Z.-K."/>
            <person name="Zhu F."/>
            <person name="Hou S.-S."/>
        </authorList>
    </citation>
    <scope>NUCLEOTIDE SEQUENCE [LARGE SCALE GENOMIC DNA]</scope>
</reference>
<evidence type="ECO:0000256" key="15">
    <source>
        <dbReference type="ARBA" id="ARBA00064376"/>
    </source>
</evidence>
<dbReference type="PANTHER" id="PTHR13620:SF104">
    <property type="entry name" value="EXONUCLEASE 3'-5' DOMAIN-CONTAINING PROTEIN 2"/>
    <property type="match status" value="1"/>
</dbReference>
<evidence type="ECO:0000256" key="12">
    <source>
        <dbReference type="ARBA" id="ARBA00023128"/>
    </source>
</evidence>
<evidence type="ECO:0000256" key="3">
    <source>
        <dbReference type="ARBA" id="ARBA00001946"/>
    </source>
</evidence>
<evidence type="ECO:0000256" key="17">
    <source>
        <dbReference type="ARBA" id="ARBA00075515"/>
    </source>
</evidence>
<dbReference type="SUPFAM" id="SSF53098">
    <property type="entry name" value="Ribonuclease H-like"/>
    <property type="match status" value="1"/>
</dbReference>
<dbReference type="STRING" id="8840.ENSAPLP00000032122"/>
<dbReference type="InterPro" id="IPR036397">
    <property type="entry name" value="RNaseH_sf"/>
</dbReference>
<dbReference type="GO" id="GO:0005634">
    <property type="term" value="C:nucleus"/>
    <property type="evidence" value="ECO:0007669"/>
    <property type="project" value="TreeGrafter"/>
</dbReference>
<evidence type="ECO:0000259" key="21">
    <source>
        <dbReference type="Pfam" id="PF01612"/>
    </source>
</evidence>
<feature type="region of interest" description="Disordered" evidence="19">
    <location>
        <begin position="443"/>
        <end position="494"/>
    </location>
</feature>
<evidence type="ECO:0000256" key="9">
    <source>
        <dbReference type="ARBA" id="ARBA00022801"/>
    </source>
</evidence>
<protein>
    <recommendedName>
        <fullName evidence="16">Exonuclease 3'-5' domain-containing protein 2</fullName>
        <ecNumber evidence="5">3.1.11.1</ecNumber>
    </recommendedName>
    <alternativeName>
        <fullName evidence="18">3'-5' exoribonuclease EXD2</fullName>
    </alternativeName>
    <alternativeName>
        <fullName evidence="17">Exonuclease 3'-5' domain-like-containing protein 2</fullName>
    </alternativeName>
</protein>
<evidence type="ECO:0000313" key="22">
    <source>
        <dbReference type="Ensembl" id="ENSAPLP00000032122.1"/>
    </source>
</evidence>
<dbReference type="GO" id="GO:0031297">
    <property type="term" value="P:replication fork processing"/>
    <property type="evidence" value="ECO:0007669"/>
    <property type="project" value="Ensembl"/>
</dbReference>
<dbReference type="GO" id="GO:0008310">
    <property type="term" value="F:single-stranded DNA 3'-5' DNA exonuclease activity"/>
    <property type="evidence" value="ECO:0007669"/>
    <property type="project" value="UniProtKB-EC"/>
</dbReference>
<organism evidence="22 23">
    <name type="scientific">Anas platyrhynchos platyrhynchos</name>
    <name type="common">Northern mallard</name>
    <dbReference type="NCBI Taxonomy" id="8840"/>
    <lineage>
        <taxon>Eukaryota</taxon>
        <taxon>Metazoa</taxon>
        <taxon>Chordata</taxon>
        <taxon>Craniata</taxon>
        <taxon>Vertebrata</taxon>
        <taxon>Euteleostomi</taxon>
        <taxon>Archelosauria</taxon>
        <taxon>Archosauria</taxon>
        <taxon>Dinosauria</taxon>
        <taxon>Saurischia</taxon>
        <taxon>Theropoda</taxon>
        <taxon>Coelurosauria</taxon>
        <taxon>Aves</taxon>
        <taxon>Neognathae</taxon>
        <taxon>Galloanserae</taxon>
        <taxon>Anseriformes</taxon>
        <taxon>Anatidae</taxon>
        <taxon>Anatinae</taxon>
        <taxon>Anas</taxon>
    </lineage>
</organism>
<feature type="compositionally biased region" description="Low complexity" evidence="19">
    <location>
        <begin position="58"/>
        <end position="74"/>
    </location>
</feature>
<keyword evidence="13 20" id="KW-0472">Membrane</keyword>
<sequence>MGRPAETLLLWEHPAGDPPAQRQLSWGALPPLCDNYATSGQVNPKNIHFGGGSARCRVGGRPAARPASAALQDGGAQGPPAPEGQARSPPPAAEPPQVAAGLPGAGTAETEAWRPGPVRGAAADRHLSAFSSQAAIKRRAGAGKGIRMPRQAAVTVAVATLLGVAVGGLALWRAARRRRGTASCGQPRGDVGRGPADEALLKAEDEDEPAFGTPPASSRPHRSLGADIVVVSEQEEWERVEPLLKKELEQRPVLGIDCEWVSVEGKANPVSLLQMASSSGFCVLIRLPRLVASGQTIPKTLLDIMADSAVLKVGVGCWEDACKLLQDYGLPVKGSVDLRYLAMRQRKDLLHNCLSLKSLAEKVLNCPLDKSPHMRCSNWEAEELTQHQVLYAARDAQISVALFLHLLGFACLPAVSDGENSAATWEKVLSKCQGLVDIPFRGRRSGSAGEKGGVARSPQKTKNRKSSANVQSSGSQQVRDPRRQKRKPLGVGYSARKSPLYDNCFLHAPDGQPLCTCDRKKAQWYLDKGIGDLVSTDPFVVKLRFEPSGRPESQVDYYLTVKENLCVVCGKRESYIRKNIVPHEYRRHFPIQMKDHNSHDVLLLCTSCHAVSNYYDNHLKQQLAEEFGAPIGSEEGVRMLEDPLRRQVRSGARALLNADSLPDPRRAELLQGIKDFFNTEAVTPEMLQEAAALETRICNESYMPHGLKVVQCFAKGGLRSLMQLERRWRQHFLDSMQPKYLPEQWSVDHNHTKLIRKYGEDLQIELS</sequence>
<accession>A0A493U1X6</accession>
<evidence type="ECO:0000256" key="19">
    <source>
        <dbReference type="SAM" id="MobiDB-lite"/>
    </source>
</evidence>
<name>A0A493U1X6_ANAPP</name>
<evidence type="ECO:0000256" key="14">
    <source>
        <dbReference type="ARBA" id="ARBA00061005"/>
    </source>
</evidence>
<dbReference type="GO" id="GO:0030145">
    <property type="term" value="F:manganese ion binding"/>
    <property type="evidence" value="ECO:0007669"/>
    <property type="project" value="Ensembl"/>
</dbReference>
<proteinExistence type="inferred from homology"/>
<evidence type="ECO:0000256" key="5">
    <source>
        <dbReference type="ARBA" id="ARBA00012108"/>
    </source>
</evidence>
<dbReference type="GO" id="GO:0042803">
    <property type="term" value="F:protein homodimerization activity"/>
    <property type="evidence" value="ECO:0007669"/>
    <property type="project" value="Ensembl"/>
</dbReference>
<dbReference type="FunFam" id="3.30.420.10:FF:000041">
    <property type="entry name" value="Exonuclease 3'-5' domain containing 2"/>
    <property type="match status" value="1"/>
</dbReference>
<comment type="subunit">
    <text evidence="15">Homodimer. Interacts with RBBP8, MRE11 and BRCA1.</text>
</comment>
<comment type="cofactor">
    <cofactor evidence="3">
        <name>Mg(2+)</name>
        <dbReference type="ChEBI" id="CHEBI:18420"/>
    </cofactor>
</comment>
<keyword evidence="23" id="KW-1185">Reference proteome</keyword>
<evidence type="ECO:0000256" key="6">
    <source>
        <dbReference type="ARBA" id="ARBA00022692"/>
    </source>
</evidence>
<comment type="similarity">
    <text evidence="14">Belongs to the EXD2 family.</text>
</comment>
<dbReference type="InterPro" id="IPR051132">
    <property type="entry name" value="3-5_Exonuclease_domain"/>
</dbReference>
<dbReference type="AlphaFoldDB" id="A0A493U1X6"/>
<feature type="domain" description="3'-5' exonuclease" evidence="21">
    <location>
        <begin position="245"/>
        <end position="406"/>
    </location>
</feature>
<feature type="region of interest" description="Disordered" evidence="19">
    <location>
        <begin position="1"/>
        <end position="27"/>
    </location>
</feature>
<dbReference type="GO" id="GO:0005741">
    <property type="term" value="C:mitochondrial outer membrane"/>
    <property type="evidence" value="ECO:0007669"/>
    <property type="project" value="Ensembl"/>
</dbReference>
<dbReference type="Proteomes" id="UP000016666">
    <property type="component" value="Chromosome 5"/>
</dbReference>
<keyword evidence="8" id="KW-0479">Metal-binding</keyword>
<evidence type="ECO:0000256" key="13">
    <source>
        <dbReference type="ARBA" id="ARBA00023136"/>
    </source>
</evidence>
<evidence type="ECO:0000256" key="2">
    <source>
        <dbReference type="ARBA" id="ARBA00001936"/>
    </source>
</evidence>
<evidence type="ECO:0000256" key="8">
    <source>
        <dbReference type="ARBA" id="ARBA00022723"/>
    </source>
</evidence>
<dbReference type="GO" id="GO:0003676">
    <property type="term" value="F:nucleic acid binding"/>
    <property type="evidence" value="ECO:0007669"/>
    <property type="project" value="InterPro"/>
</dbReference>
<dbReference type="InterPro" id="IPR002562">
    <property type="entry name" value="3'-5'_exonuclease_dom"/>
</dbReference>
<evidence type="ECO:0000256" key="16">
    <source>
        <dbReference type="ARBA" id="ARBA00069878"/>
    </source>
</evidence>
<comment type="subcellular location">
    <subcellularLocation>
        <location evidence="4">Mitochondrion membrane</location>
    </subcellularLocation>
</comment>
<dbReference type="GeneTree" id="ENSGT00390000014318"/>
<dbReference type="Pfam" id="PF01612">
    <property type="entry name" value="DNA_pol_A_exo1"/>
    <property type="match status" value="1"/>
</dbReference>
<dbReference type="Ensembl" id="ENSAPLT00000040280.1">
    <property type="protein sequence ID" value="ENSAPLP00000032122.1"/>
    <property type="gene ID" value="ENSAPLG00000003322.2"/>
</dbReference>
<dbReference type="Gene3D" id="3.30.420.10">
    <property type="entry name" value="Ribonuclease H-like superfamily/Ribonuclease H"/>
    <property type="match status" value="1"/>
</dbReference>